<evidence type="ECO:0008006" key="3">
    <source>
        <dbReference type="Google" id="ProtNLM"/>
    </source>
</evidence>
<evidence type="ECO:0000313" key="1">
    <source>
        <dbReference type="EMBL" id="BES81746.1"/>
    </source>
</evidence>
<proteinExistence type="predicted"/>
<name>A0ABN6ZNA5_9CREN</name>
<reference evidence="1 2" key="1">
    <citation type="submission" date="2023-09" db="EMBL/GenBank/DDBJ databases">
        <title>Pyrofollis japonicus gen. nov. sp. nov., a novel member of the family Pyrodictiaceae isolated from the Iheya North hydrothermal field.</title>
        <authorList>
            <person name="Miyazaki U."/>
            <person name="Sanari M."/>
            <person name="Tame A."/>
            <person name="Kitajima M."/>
            <person name="Okamoto A."/>
            <person name="Sawayama S."/>
            <person name="Miyazaki J."/>
            <person name="Takai K."/>
            <person name="Nakagawa S."/>
        </authorList>
    </citation>
    <scope>NUCLEOTIDE SEQUENCE [LARGE SCALE GENOMIC DNA]</scope>
    <source>
        <strain evidence="1 2">AV2</strain>
    </source>
</reference>
<dbReference type="InterPro" id="IPR039709">
    <property type="entry name" value="VapB3-like"/>
</dbReference>
<dbReference type="EMBL" id="AP028907">
    <property type="protein sequence ID" value="BES81746.1"/>
    <property type="molecule type" value="Genomic_DNA"/>
</dbReference>
<accession>A0ABN6ZNA5</accession>
<gene>
    <name evidence="1" type="ORF">PABY_13130</name>
</gene>
<sequence length="79" mass="9539">MYGVSEVLSIRVPRELKKRLEALKDTVDWRSEIVRFLEERVEYYERLKAIREIEEMMKNHPELPRGFAARSVREDRDSS</sequence>
<evidence type="ECO:0000313" key="2">
    <source>
        <dbReference type="Proteomes" id="UP001341135"/>
    </source>
</evidence>
<dbReference type="Proteomes" id="UP001341135">
    <property type="component" value="Chromosome"/>
</dbReference>
<dbReference type="PANTHER" id="PTHR42244">
    <property type="entry name" value="ANTITOXIN VAPB3-RELATED"/>
    <property type="match status" value="1"/>
</dbReference>
<protein>
    <recommendedName>
        <fullName evidence="3">CopG family transcriptional regulator</fullName>
    </recommendedName>
</protein>
<organism evidence="1 2">
    <name type="scientific">Pyrodictium abyssi</name>
    <dbReference type="NCBI Taxonomy" id="54256"/>
    <lineage>
        <taxon>Archaea</taxon>
        <taxon>Thermoproteota</taxon>
        <taxon>Thermoprotei</taxon>
        <taxon>Desulfurococcales</taxon>
        <taxon>Pyrodictiaceae</taxon>
        <taxon>Pyrodictium</taxon>
    </lineage>
</organism>
<keyword evidence="2" id="KW-1185">Reference proteome</keyword>
<dbReference type="PANTHER" id="PTHR42244:SF2">
    <property type="entry name" value="ANTITOXIN VAPB3-RELATED"/>
    <property type="match status" value="1"/>
</dbReference>